<dbReference type="InterPro" id="IPR009050">
    <property type="entry name" value="Globin-like_sf"/>
</dbReference>
<organism evidence="5">
    <name type="scientific">Paenibacillus sp. BIHB 4019</name>
    <dbReference type="NCBI Taxonomy" id="1870819"/>
    <lineage>
        <taxon>Bacteria</taxon>
        <taxon>Bacillati</taxon>
        <taxon>Bacillota</taxon>
        <taxon>Bacilli</taxon>
        <taxon>Bacillales</taxon>
        <taxon>Paenibacillaceae</taxon>
        <taxon>Paenibacillus</taxon>
    </lineage>
</organism>
<evidence type="ECO:0000256" key="1">
    <source>
        <dbReference type="ARBA" id="ARBA00023224"/>
    </source>
</evidence>
<dbReference type="EMBL" id="CP016808">
    <property type="protein sequence ID" value="ANY65141.1"/>
    <property type="molecule type" value="Genomic_DNA"/>
</dbReference>
<dbReference type="InterPro" id="IPR044398">
    <property type="entry name" value="Globin-sensor_dom"/>
</dbReference>
<dbReference type="PANTHER" id="PTHR32089">
    <property type="entry name" value="METHYL-ACCEPTING CHEMOTAXIS PROTEIN MCPB"/>
    <property type="match status" value="1"/>
</dbReference>
<evidence type="ECO:0000313" key="5">
    <source>
        <dbReference type="EMBL" id="ANY65141.1"/>
    </source>
</evidence>
<dbReference type="SUPFAM" id="SSF58104">
    <property type="entry name" value="Methyl-accepting chemotaxis protein (MCP) signaling domain"/>
    <property type="match status" value="1"/>
</dbReference>
<dbReference type="InterPro" id="IPR012292">
    <property type="entry name" value="Globin/Proto"/>
</dbReference>
<dbReference type="CDD" id="cd01068">
    <property type="entry name" value="globin_sensor"/>
    <property type="match status" value="1"/>
</dbReference>
<name>A0A1B2DBQ9_9BACL</name>
<dbReference type="Pfam" id="PF00015">
    <property type="entry name" value="MCPsignal"/>
    <property type="match status" value="1"/>
</dbReference>
<proteinExistence type="predicted"/>
<dbReference type="InterPro" id="IPR004089">
    <property type="entry name" value="MCPsignal_dom"/>
</dbReference>
<dbReference type="SMART" id="SM00283">
    <property type="entry name" value="MA"/>
    <property type="match status" value="1"/>
</dbReference>
<dbReference type="GO" id="GO:0007165">
    <property type="term" value="P:signal transduction"/>
    <property type="evidence" value="ECO:0007669"/>
    <property type="project" value="UniProtKB-KW"/>
</dbReference>
<accession>A0A1B2DBQ9</accession>
<dbReference type="Gene3D" id="1.10.490.10">
    <property type="entry name" value="Globins"/>
    <property type="match status" value="1"/>
</dbReference>
<protein>
    <submittedName>
        <fullName evidence="5">Chemotaxis protein</fullName>
    </submittedName>
</protein>
<evidence type="ECO:0000259" key="4">
    <source>
        <dbReference type="PROSITE" id="PS50111"/>
    </source>
</evidence>
<evidence type="ECO:0000256" key="3">
    <source>
        <dbReference type="SAM" id="MobiDB-lite"/>
    </source>
</evidence>
<dbReference type="InterPro" id="IPR039379">
    <property type="entry name" value="Protoglobin_sensor_dom"/>
</dbReference>
<dbReference type="GO" id="GO:0016020">
    <property type="term" value="C:membrane"/>
    <property type="evidence" value="ECO:0007669"/>
    <property type="project" value="InterPro"/>
</dbReference>
<dbReference type="AlphaFoldDB" id="A0A1B2DBQ9"/>
<feature type="domain" description="Methyl-accepting transducer" evidence="4">
    <location>
        <begin position="165"/>
        <end position="336"/>
    </location>
</feature>
<dbReference type="PROSITE" id="PS50111">
    <property type="entry name" value="CHEMOTAXIS_TRANSDUC_2"/>
    <property type="match status" value="1"/>
</dbReference>
<dbReference type="PANTHER" id="PTHR32089:SF112">
    <property type="entry name" value="LYSOZYME-LIKE PROTEIN-RELATED"/>
    <property type="match status" value="1"/>
</dbReference>
<dbReference type="GO" id="GO:0019825">
    <property type="term" value="F:oxygen binding"/>
    <property type="evidence" value="ECO:0007669"/>
    <property type="project" value="InterPro"/>
</dbReference>
<keyword evidence="1 2" id="KW-0807">Transducer</keyword>
<dbReference type="Gene3D" id="1.10.287.950">
    <property type="entry name" value="Methyl-accepting chemotaxis protein"/>
    <property type="match status" value="1"/>
</dbReference>
<feature type="compositionally biased region" description="Polar residues" evidence="3">
    <location>
        <begin position="299"/>
        <end position="309"/>
    </location>
</feature>
<gene>
    <name evidence="5" type="ORF">BBD42_00595</name>
</gene>
<sequence>MINVTVERKRQLDYTGIKEQDLQLLAECRPVFKQVVDEVVDRFYDNVGLYPEMVALMKKFSNVDRLKGTQREYWLSLADGVIDEAFIENRIKIGLVHSRIGLTTDWYLGTYMTYLNIATDVFERVLPDGWKPVIHSLSKMFNLDSQFVLEAYNRAEQNKVQELADERASMLSTVTEAVQQLAGLMVELEEGAQSIAATALSTSDSQEKAHSLLGELQGELDGITEMGTMIREIADQTHLLGLNAAIEAARAGDHGRGFEVVANEVRKLAASSRGAQETIQNKLSEIEKKVNSVRKESDQTSAEARNQAAKSQELASFVKMVDDVAKDLNKLNATSS</sequence>
<feature type="region of interest" description="Disordered" evidence="3">
    <location>
        <begin position="290"/>
        <end position="309"/>
    </location>
</feature>
<dbReference type="RefSeq" id="WP_099516567.1">
    <property type="nucleotide sequence ID" value="NZ_CP016808.1"/>
</dbReference>
<dbReference type="Pfam" id="PF11563">
    <property type="entry name" value="Protoglobin"/>
    <property type="match status" value="1"/>
</dbReference>
<dbReference type="GO" id="GO:0020037">
    <property type="term" value="F:heme binding"/>
    <property type="evidence" value="ECO:0007669"/>
    <property type="project" value="InterPro"/>
</dbReference>
<reference evidence="5" key="1">
    <citation type="submission" date="2016-08" db="EMBL/GenBank/DDBJ databases">
        <title>Complete Genome Seqeunce of Paenibacillus sp. BIHB 4019 from tea rhizoplane.</title>
        <authorList>
            <person name="Thakur R."/>
            <person name="Swarnkar M.K."/>
            <person name="Gulati A."/>
        </authorList>
    </citation>
    <scope>NUCLEOTIDE SEQUENCE [LARGE SCALE GENOMIC DNA]</scope>
    <source>
        <strain evidence="5">BIHB4019</strain>
    </source>
</reference>
<dbReference type="SUPFAM" id="SSF46458">
    <property type="entry name" value="Globin-like"/>
    <property type="match status" value="1"/>
</dbReference>
<evidence type="ECO:0000256" key="2">
    <source>
        <dbReference type="PROSITE-ProRule" id="PRU00284"/>
    </source>
</evidence>